<dbReference type="Proteomes" id="UP001409291">
    <property type="component" value="Unassembled WGS sequence"/>
</dbReference>
<proteinExistence type="predicted"/>
<name>A0ABV0BX91_9SPHI</name>
<feature type="transmembrane region" description="Helical" evidence="1">
    <location>
        <begin position="45"/>
        <end position="63"/>
    </location>
</feature>
<keyword evidence="1" id="KW-0472">Membrane</keyword>
<evidence type="ECO:0000256" key="1">
    <source>
        <dbReference type="SAM" id="Phobius"/>
    </source>
</evidence>
<keyword evidence="1" id="KW-0812">Transmembrane</keyword>
<comment type="caution">
    <text evidence="2">The sequence shown here is derived from an EMBL/GenBank/DDBJ whole genome shotgun (WGS) entry which is preliminary data.</text>
</comment>
<evidence type="ECO:0000313" key="3">
    <source>
        <dbReference type="Proteomes" id="UP001409291"/>
    </source>
</evidence>
<keyword evidence="1" id="KW-1133">Transmembrane helix</keyword>
<gene>
    <name evidence="2" type="ORF">ABE541_18135</name>
</gene>
<protein>
    <recommendedName>
        <fullName evidence="4">Outer membrane protein beta-barrel domain-containing protein</fullName>
    </recommendedName>
</protein>
<sequence>MEKNKIDELFRKGLSYPKLDFDEDHWQDMQSLLEKKSGKKKVRRLLILAVTSAAAIATVFFILDRNILVTDENESFETVNTDSPVVREKFNGKLQVEGGAKEEQTALIFNEELAETFSSAQHPQTWQRTASIEVVNSKNRILSTGALSEISIPTIKPMTRSKYRFHPSIETFPSFTSESTMGLQHKNEYNAAPRDARSVLSILAGPDLSSVRGSDQSTLSENVGVLYSYPVVNRLSISLGATYAKKNYRSDYSLYSPANPPTLTEMPSMVNAECDVIDIPLTANYTVLKNKKIKFNVSAGLSSYFMLKEKYTFEYGGSGNSENKRSAEYEISGENQHIFGVADFSISLEKKVSDKINVGIKPFLKMPLTGIGYGRVDLESKGIALMVGVTL</sequence>
<evidence type="ECO:0000313" key="2">
    <source>
        <dbReference type="EMBL" id="MEN5379189.1"/>
    </source>
</evidence>
<evidence type="ECO:0008006" key="4">
    <source>
        <dbReference type="Google" id="ProtNLM"/>
    </source>
</evidence>
<dbReference type="RefSeq" id="WP_346581963.1">
    <property type="nucleotide sequence ID" value="NZ_JBDJNQ010000009.1"/>
</dbReference>
<dbReference type="EMBL" id="JBDJNQ010000009">
    <property type="protein sequence ID" value="MEN5379189.1"/>
    <property type="molecule type" value="Genomic_DNA"/>
</dbReference>
<reference evidence="2 3" key="1">
    <citation type="submission" date="2024-04" db="EMBL/GenBank/DDBJ databases">
        <title>WGS of bacteria from Torrens River.</title>
        <authorList>
            <person name="Wyrsch E.R."/>
            <person name="Drigo B."/>
        </authorList>
    </citation>
    <scope>NUCLEOTIDE SEQUENCE [LARGE SCALE GENOMIC DNA]</scope>
    <source>
        <strain evidence="2 3">TWI391</strain>
    </source>
</reference>
<accession>A0ABV0BX91</accession>
<organism evidence="2 3">
    <name type="scientific">Sphingobacterium kitahiroshimense</name>
    <dbReference type="NCBI Taxonomy" id="470446"/>
    <lineage>
        <taxon>Bacteria</taxon>
        <taxon>Pseudomonadati</taxon>
        <taxon>Bacteroidota</taxon>
        <taxon>Sphingobacteriia</taxon>
        <taxon>Sphingobacteriales</taxon>
        <taxon>Sphingobacteriaceae</taxon>
        <taxon>Sphingobacterium</taxon>
    </lineage>
</organism>
<keyword evidence="3" id="KW-1185">Reference proteome</keyword>